<dbReference type="PROSITE" id="PS50005">
    <property type="entry name" value="TPR"/>
    <property type="match status" value="1"/>
</dbReference>
<dbReference type="InterPro" id="IPR033646">
    <property type="entry name" value="CLU-central"/>
</dbReference>
<dbReference type="CDD" id="cd15466">
    <property type="entry name" value="CLU-central"/>
    <property type="match status" value="1"/>
</dbReference>
<feature type="compositionally biased region" description="Polar residues" evidence="5">
    <location>
        <begin position="12"/>
        <end position="25"/>
    </location>
</feature>
<keyword evidence="2 4" id="KW-0802">TPR repeat</keyword>
<reference evidence="8" key="1">
    <citation type="submission" date="2017-03" db="EMBL/GenBank/DDBJ databases">
        <authorList>
            <person name="Sharma R."/>
            <person name="Thines M."/>
        </authorList>
    </citation>
    <scope>NUCLEOTIDE SEQUENCE [LARGE SCALE GENOMIC DNA]</scope>
</reference>
<feature type="region of interest" description="Disordered" evidence="5">
    <location>
        <begin position="936"/>
        <end position="989"/>
    </location>
</feature>
<feature type="compositionally biased region" description="Basic and acidic residues" evidence="5">
    <location>
        <begin position="1295"/>
        <end position="1312"/>
    </location>
</feature>
<comment type="subcellular location">
    <subcellularLocation>
        <location evidence="3">Cytoplasm</location>
    </subcellularLocation>
</comment>
<dbReference type="SUPFAM" id="SSF48452">
    <property type="entry name" value="TPR-like"/>
    <property type="match status" value="2"/>
</dbReference>
<keyword evidence="3" id="KW-0694">RNA-binding</keyword>
<dbReference type="Pfam" id="PF12807">
    <property type="entry name" value="eIF3_p135"/>
    <property type="match status" value="1"/>
</dbReference>
<feature type="domain" description="Clu" evidence="6">
    <location>
        <begin position="342"/>
        <end position="591"/>
    </location>
</feature>
<protein>
    <recommendedName>
        <fullName evidence="3">Clustered mitochondria protein homolog</fullName>
    </recommendedName>
    <alternativeName>
        <fullName evidence="3">Protein TIF31 homolog</fullName>
    </alternativeName>
</protein>
<feature type="region of interest" description="Disordered" evidence="5">
    <location>
        <begin position="1"/>
        <end position="44"/>
    </location>
</feature>
<dbReference type="Pfam" id="PF13374">
    <property type="entry name" value="TPR_10"/>
    <property type="match status" value="2"/>
</dbReference>
<evidence type="ECO:0000259" key="6">
    <source>
        <dbReference type="PROSITE" id="PS51823"/>
    </source>
</evidence>
<dbReference type="PROSITE" id="PS51823">
    <property type="entry name" value="CLU"/>
    <property type="match status" value="1"/>
</dbReference>
<keyword evidence="7" id="KW-0648">Protein biosynthesis</keyword>
<keyword evidence="1 3" id="KW-0963">Cytoplasm</keyword>
<dbReference type="GO" id="GO:0003729">
    <property type="term" value="F:mRNA binding"/>
    <property type="evidence" value="ECO:0007669"/>
    <property type="project" value="TreeGrafter"/>
</dbReference>
<comment type="function">
    <text evidence="3">mRNA-binding protein involved in proper cytoplasmic distribution of mitochondria.</text>
</comment>
<evidence type="ECO:0000256" key="5">
    <source>
        <dbReference type="SAM" id="MobiDB-lite"/>
    </source>
</evidence>
<dbReference type="InterPro" id="IPR027523">
    <property type="entry name" value="CLU_prot"/>
</dbReference>
<dbReference type="GO" id="GO:0003743">
    <property type="term" value="F:translation initiation factor activity"/>
    <property type="evidence" value="ECO:0007669"/>
    <property type="project" value="UniProtKB-KW"/>
</dbReference>
<dbReference type="InterPro" id="IPR011990">
    <property type="entry name" value="TPR-like_helical_dom_sf"/>
</dbReference>
<dbReference type="Pfam" id="PF13424">
    <property type="entry name" value="TPR_12"/>
    <property type="match status" value="1"/>
</dbReference>
<evidence type="ECO:0000256" key="1">
    <source>
        <dbReference type="ARBA" id="ARBA00022490"/>
    </source>
</evidence>
<proteinExistence type="inferred from homology"/>
<dbReference type="InterPro" id="IPR028275">
    <property type="entry name" value="CLU_N"/>
</dbReference>
<keyword evidence="8" id="KW-1185">Reference proteome</keyword>
<evidence type="ECO:0000256" key="2">
    <source>
        <dbReference type="ARBA" id="ARBA00022803"/>
    </source>
</evidence>
<accession>A0A1W5D9N0</accession>
<dbReference type="FunFam" id="1.25.40.10:FF:000293">
    <property type="entry name" value="Clustered mitochondria protein homolog"/>
    <property type="match status" value="1"/>
</dbReference>
<dbReference type="GO" id="GO:0005737">
    <property type="term" value="C:cytoplasm"/>
    <property type="evidence" value="ECO:0007669"/>
    <property type="project" value="UniProtKB-SubCell"/>
</dbReference>
<sequence>MAEEAGDVKTPAETSNVTVASNPTENAAIANGDEPGSKMEDGKEEQDVDNIFQIVVKLPHEPYEIQIMVSIQEQVQDLRASIVELPSTFQYSCFHLEHEGERINDFVELSEVKGLAAGSELKLFEDPYTEKEARLHMVRIREVIGAAGDRIDTLHGISAGLSLHDTVVPPEVCDTSTNMNGKYAKPASSRAAHAMVDYNFDAPASVRTLLPKEQTPAPKTVKAISVSAWNPPPHHLRQQGHLLYLQVTTNEGEQYQITSHVSGFFVNRSSNSKFDPFPRPPPKNASSHSLFTLISNLSPSFISSFHALQEFNGTREPLTTFQPSNALASNPWLVAPATSALSSHQPDLTRTQETYLIAGVENTETLRDWNEEFQSTRELPRETVQDRVFRERLTSKLFADYNEAAVKGAVLVARGEVAPLNPTESRDAQIFVYNNIFFSFGADGVGTFTTEGGDEAARVAVGKDVTGVRAVNQLDIAGLFTPGTIVVDYMGKRLVGQSIVPGIFKQREPGENQIDYGGVEGRDIVAENEAFVPIFSKLSKALRVKKHAVWDKEGEKHILEGSVETKGLLGTDGRKYVLDLYRLTPLDISWLEQHWSESSEEGDDLKAKSYPHRMTVLRPELIEAYSRLKLGDYVKDEVEKRQSATKDGKAVAQQNRAEQEHSKAGGTELNGADESGVTNGEITDGGKPEVSGEAAMTNGDNVKADRDQDRVDIAGFSLALNPDVFCGQVPQNDEEKCEWAKDEQDVRAVCEFLNQKVLPELAHDLREGEVGFPMDGESMSRLMHKRGINLRYLGQIATLAREQGSRLQALNALAVQEMVARAFKHIANRHMKELPVIFAGACIAHLLNCLLGTSLNGAPKAQVDEDLRSFYPDAECSFTKVSPKSLRSDLQSQVQLRYRYDLDDRWTSTIKHVQLLREVALKLGLQLKAKDYEFVPKSPNPSESEQKMTNGDVATPVANGHATNGLSSKKKKKNSGQSPPPSATSIAPEPPLTFVAEDVLNIVPIVKDACPRSMLAEEALEAGRISMMQNQRELGQDILLESLSLHEQIYGILHPEVARVYYQLSKLYYQLDEKNAAVELARKAVIVSERTLGIDSNETILSYLNLGLFEHANNNTNMALFYVRHALELWKVIYGLKHPDSITTINNAAVMLQNLKHYHDSRLWFETSLAISEEVSGKQSVNTATLSFQLAQALALDQDPKGAVNRMRDAYNVFLALLGPDDRNTKECESWLEQLTQNAVQIAKHAKDLQARKIRRVQFNPKVTLATRPQPQVGQSSSDAANGRDSRNSIGLDSRSIEELMKFIEEGGDASKRAPAKKQTNRNNPKRGGGALLGAQA</sequence>
<feature type="region of interest" description="Disordered" evidence="5">
    <location>
        <begin position="1261"/>
        <end position="1337"/>
    </location>
</feature>
<comment type="similarity">
    <text evidence="3">Belongs to the CLU family.</text>
</comment>
<dbReference type="InterPro" id="IPR023231">
    <property type="entry name" value="GSKIP_dom_sf"/>
</dbReference>
<organism evidence="7 8">
    <name type="scientific">Lasallia pustulata</name>
    <dbReference type="NCBI Taxonomy" id="136370"/>
    <lineage>
        <taxon>Eukaryota</taxon>
        <taxon>Fungi</taxon>
        <taxon>Dikarya</taxon>
        <taxon>Ascomycota</taxon>
        <taxon>Pezizomycotina</taxon>
        <taxon>Lecanoromycetes</taxon>
        <taxon>OSLEUM clade</taxon>
        <taxon>Umbilicariomycetidae</taxon>
        <taxon>Umbilicariales</taxon>
        <taxon>Umbilicariaceae</taxon>
        <taxon>Lasallia</taxon>
    </lineage>
</organism>
<dbReference type="EMBL" id="FWEW01003566">
    <property type="protein sequence ID" value="SLM39847.1"/>
    <property type="molecule type" value="Genomic_DNA"/>
</dbReference>
<dbReference type="GO" id="GO:0007005">
    <property type="term" value="P:mitochondrion organization"/>
    <property type="evidence" value="ECO:0007669"/>
    <property type="project" value="UniProtKB-UniRule"/>
</dbReference>
<dbReference type="Gene3D" id="3.30.2280.10">
    <property type="entry name" value="Hypothetical protein (hspc210)"/>
    <property type="match status" value="1"/>
</dbReference>
<dbReference type="InterPro" id="IPR025697">
    <property type="entry name" value="CLU_dom"/>
</dbReference>
<keyword evidence="7" id="KW-0396">Initiation factor</keyword>
<gene>
    <name evidence="3" type="primary">CLU1</name>
    <name evidence="3" type="synonym">TIF31</name>
</gene>
<dbReference type="Gene3D" id="1.25.40.10">
    <property type="entry name" value="Tetratricopeptide repeat domain"/>
    <property type="match status" value="2"/>
</dbReference>
<feature type="compositionally biased region" description="Gly residues" evidence="5">
    <location>
        <begin position="1327"/>
        <end position="1337"/>
    </location>
</feature>
<dbReference type="PANTHER" id="PTHR12601">
    <property type="entry name" value="EUKARYOTIC TRANSLATION INITIATION FACTOR 3 SUBUNIT EIF-3"/>
    <property type="match status" value="1"/>
</dbReference>
<evidence type="ECO:0000313" key="8">
    <source>
        <dbReference type="Proteomes" id="UP000192927"/>
    </source>
</evidence>
<feature type="compositionally biased region" description="Polar residues" evidence="5">
    <location>
        <begin position="940"/>
        <end position="949"/>
    </location>
</feature>
<evidence type="ECO:0000256" key="3">
    <source>
        <dbReference type="HAMAP-Rule" id="MF_03013"/>
    </source>
</evidence>
<evidence type="ECO:0000256" key="4">
    <source>
        <dbReference type="PROSITE-ProRule" id="PRU00339"/>
    </source>
</evidence>
<feature type="repeat" description="TPR" evidence="4">
    <location>
        <begin position="1058"/>
        <end position="1091"/>
    </location>
</feature>
<dbReference type="SMART" id="SM00028">
    <property type="entry name" value="TPR"/>
    <property type="match status" value="3"/>
</dbReference>
<dbReference type="HAMAP" id="MF_03013">
    <property type="entry name" value="CLU"/>
    <property type="match status" value="1"/>
</dbReference>
<name>A0A1W5D9N0_9LECA</name>
<dbReference type="FunFam" id="3.30.2280.10:FF:000002">
    <property type="entry name" value="Clustered mitochondria protein homolog"/>
    <property type="match status" value="1"/>
</dbReference>
<evidence type="ECO:0000313" key="7">
    <source>
        <dbReference type="EMBL" id="SLM39847.1"/>
    </source>
</evidence>
<dbReference type="SUPFAM" id="SSF103107">
    <property type="entry name" value="Hypothetical protein c14orf129, hspc210"/>
    <property type="match status" value="1"/>
</dbReference>
<feature type="region of interest" description="Disordered" evidence="5">
    <location>
        <begin position="641"/>
        <end position="694"/>
    </location>
</feature>
<comment type="subunit">
    <text evidence="3">May associate with the eukaryotic translation initiation factor 3 (eIF-3) complex.</text>
</comment>
<feature type="compositionally biased region" description="Polar residues" evidence="5">
    <location>
        <begin position="1267"/>
        <end position="1280"/>
    </location>
</feature>
<dbReference type="PANTHER" id="PTHR12601:SF6">
    <property type="entry name" value="CLUSTERED MITOCHONDRIA PROTEIN HOMOLOG"/>
    <property type="match status" value="1"/>
</dbReference>
<dbReference type="Proteomes" id="UP000192927">
    <property type="component" value="Unassembled WGS sequence"/>
</dbReference>
<dbReference type="Pfam" id="PF15044">
    <property type="entry name" value="CLU_N"/>
    <property type="match status" value="1"/>
</dbReference>
<dbReference type="InterPro" id="IPR019734">
    <property type="entry name" value="TPR_rpt"/>
</dbReference>
<dbReference type="GO" id="GO:0048312">
    <property type="term" value="P:intracellular distribution of mitochondria"/>
    <property type="evidence" value="ECO:0007669"/>
    <property type="project" value="TreeGrafter"/>
</dbReference>
<dbReference type="Pfam" id="PF13236">
    <property type="entry name" value="CLU"/>
    <property type="match status" value="1"/>
</dbReference>